<accession>A0A8T2KRZ2</accession>
<evidence type="ECO:0000313" key="4">
    <source>
        <dbReference type="Proteomes" id="UP000752171"/>
    </source>
</evidence>
<evidence type="ECO:0000313" key="3">
    <source>
        <dbReference type="EMBL" id="KAG9261884.1"/>
    </source>
</evidence>
<keyword evidence="2" id="KW-0472">Membrane</keyword>
<dbReference type="EMBL" id="JAICCE010000022">
    <property type="protein sequence ID" value="KAG9261884.1"/>
    <property type="molecule type" value="Genomic_DNA"/>
</dbReference>
<dbReference type="AlphaFoldDB" id="A0A8T2KRZ2"/>
<name>A0A8T2KRZ2_ASTMX</name>
<keyword evidence="2" id="KW-0812">Transmembrane</keyword>
<feature type="transmembrane region" description="Helical" evidence="2">
    <location>
        <begin position="30"/>
        <end position="50"/>
    </location>
</feature>
<evidence type="ECO:0000256" key="1">
    <source>
        <dbReference type="SAM" id="MobiDB-lite"/>
    </source>
</evidence>
<sequence length="73" mass="8489">MMHREEPSHSTGRREKGGRRRRRRRRRKKSPHMLTLFSIDGLLTGTVIWLDVFKDLLCGGKGQQLLAAALLEY</sequence>
<reference evidence="3 4" key="1">
    <citation type="submission" date="2021-07" db="EMBL/GenBank/DDBJ databases">
        <authorList>
            <person name="Imarazene B."/>
            <person name="Zahm M."/>
            <person name="Klopp C."/>
            <person name="Cabau C."/>
            <person name="Beille S."/>
            <person name="Jouanno E."/>
            <person name="Castinel A."/>
            <person name="Lluch J."/>
            <person name="Gil L."/>
            <person name="Kuchtly C."/>
            <person name="Lopez Roques C."/>
            <person name="Donnadieu C."/>
            <person name="Parrinello H."/>
            <person name="Journot L."/>
            <person name="Du K."/>
            <person name="Schartl M."/>
            <person name="Retaux S."/>
            <person name="Guiguen Y."/>
        </authorList>
    </citation>
    <scope>NUCLEOTIDE SEQUENCE [LARGE SCALE GENOMIC DNA]</scope>
    <source>
        <strain evidence="3">Pach_M1</strain>
        <tissue evidence="3">Testis</tissue>
    </source>
</reference>
<gene>
    <name evidence="3" type="ORF">AMEX_G25495</name>
</gene>
<comment type="caution">
    <text evidence="3">The sequence shown here is derived from an EMBL/GenBank/DDBJ whole genome shotgun (WGS) entry which is preliminary data.</text>
</comment>
<feature type="compositionally biased region" description="Basic residues" evidence="1">
    <location>
        <begin position="16"/>
        <end position="30"/>
    </location>
</feature>
<evidence type="ECO:0000256" key="2">
    <source>
        <dbReference type="SAM" id="Phobius"/>
    </source>
</evidence>
<dbReference type="Proteomes" id="UP000752171">
    <property type="component" value="Unassembled WGS sequence"/>
</dbReference>
<protein>
    <submittedName>
        <fullName evidence="3">Uncharacterized protein</fullName>
    </submittedName>
</protein>
<proteinExistence type="predicted"/>
<organism evidence="3 4">
    <name type="scientific">Astyanax mexicanus</name>
    <name type="common">Blind cave fish</name>
    <name type="synonym">Astyanax fasciatus mexicanus</name>
    <dbReference type="NCBI Taxonomy" id="7994"/>
    <lineage>
        <taxon>Eukaryota</taxon>
        <taxon>Metazoa</taxon>
        <taxon>Chordata</taxon>
        <taxon>Craniata</taxon>
        <taxon>Vertebrata</taxon>
        <taxon>Euteleostomi</taxon>
        <taxon>Actinopterygii</taxon>
        <taxon>Neopterygii</taxon>
        <taxon>Teleostei</taxon>
        <taxon>Ostariophysi</taxon>
        <taxon>Characiformes</taxon>
        <taxon>Characoidei</taxon>
        <taxon>Acestrorhamphidae</taxon>
        <taxon>Acestrorhamphinae</taxon>
        <taxon>Astyanax</taxon>
    </lineage>
</organism>
<feature type="compositionally biased region" description="Basic and acidic residues" evidence="1">
    <location>
        <begin position="1"/>
        <end position="15"/>
    </location>
</feature>
<keyword evidence="2" id="KW-1133">Transmembrane helix</keyword>
<feature type="region of interest" description="Disordered" evidence="1">
    <location>
        <begin position="1"/>
        <end position="30"/>
    </location>
</feature>